<organism evidence="1 2">
    <name type="scientific">Lysinibacillus xylanilyticus</name>
    <dbReference type="NCBI Taxonomy" id="582475"/>
    <lineage>
        <taxon>Bacteria</taxon>
        <taxon>Bacillati</taxon>
        <taxon>Bacillota</taxon>
        <taxon>Bacilli</taxon>
        <taxon>Bacillales</taxon>
        <taxon>Bacillaceae</taxon>
        <taxon>Lysinibacillus</taxon>
    </lineage>
</organism>
<dbReference type="Proteomes" id="UP001558534">
    <property type="component" value="Unassembled WGS sequence"/>
</dbReference>
<accession>A0ABV3VSH1</accession>
<protein>
    <recommendedName>
        <fullName evidence="3">Peptide ABC transporter permease</fullName>
    </recommendedName>
</protein>
<reference evidence="1 2" key="1">
    <citation type="submission" date="2024-07" db="EMBL/GenBank/DDBJ databases">
        <title>Characterization of a bacterium isolated from hydrolysated instant sea cucumber by whole-genome sequencing and metabolomics.</title>
        <authorList>
            <person name="Luo X."/>
            <person name="Zhang Z."/>
            <person name="Zheng Z."/>
            <person name="Zhang W."/>
            <person name="Ming T."/>
            <person name="Jiao L."/>
            <person name="Su X."/>
            <person name="Kong F."/>
            <person name="Xu J."/>
        </authorList>
    </citation>
    <scope>NUCLEOTIDE SEQUENCE [LARGE SCALE GENOMIC DNA]</scope>
    <source>
        <strain evidence="1 2">XL-2024</strain>
    </source>
</reference>
<sequence length="395" mass="46177">MHIVERISTLEKYLKAFDLHDYWVGFKTIPFAIFNDKIVYLFNHSNFTDHYPKSYVVLEKTDDFNGCTLILFEKIPTAIIDISYYDTDELLYSILVHELFHGFQFLNEESRFANEVVGATYTNHPENIEIRNQERIALWNALNVQEKYEKEYYTQQFVSFRKSRQEKFPEYVAYENFLETIEGPAFYVEYQAYQNVMPDDILSDFIHDLHDIEASTLNIRQSCYSSGLACCLLLDIFEPNWKKDFFCTSKPLFEILLQYVSTIPVPSIEISEKAFQLSKEMDIHKQKEIENFTKKNVSKIVAIGSIEVVGFDPMNMVVMNELTFHKTFVKLQVNNDVITINQPIVIKKVDEENTIFYLELANQPAINEPSICIKEMGNLIGELVSMTEKTFVLKV</sequence>
<evidence type="ECO:0000313" key="2">
    <source>
        <dbReference type="Proteomes" id="UP001558534"/>
    </source>
</evidence>
<dbReference type="RefSeq" id="WP_368634790.1">
    <property type="nucleotide sequence ID" value="NZ_JBFRHK010000001.1"/>
</dbReference>
<name>A0ABV3VSH1_9BACI</name>
<evidence type="ECO:0000313" key="1">
    <source>
        <dbReference type="EMBL" id="MEX3743756.1"/>
    </source>
</evidence>
<keyword evidence="2" id="KW-1185">Reference proteome</keyword>
<proteinExistence type="predicted"/>
<comment type="caution">
    <text evidence="1">The sequence shown here is derived from an EMBL/GenBank/DDBJ whole genome shotgun (WGS) entry which is preliminary data.</text>
</comment>
<gene>
    <name evidence="1" type="ORF">AB1300_01270</name>
</gene>
<evidence type="ECO:0008006" key="3">
    <source>
        <dbReference type="Google" id="ProtNLM"/>
    </source>
</evidence>
<dbReference type="EMBL" id="JBFRHK010000001">
    <property type="protein sequence ID" value="MEX3743756.1"/>
    <property type="molecule type" value="Genomic_DNA"/>
</dbReference>